<organism evidence="1 2">
    <name type="scientific">Posidoniimonas corsicana</name>
    <dbReference type="NCBI Taxonomy" id="1938618"/>
    <lineage>
        <taxon>Bacteria</taxon>
        <taxon>Pseudomonadati</taxon>
        <taxon>Planctomycetota</taxon>
        <taxon>Planctomycetia</taxon>
        <taxon>Pirellulales</taxon>
        <taxon>Lacipirellulaceae</taxon>
        <taxon>Posidoniimonas</taxon>
    </lineage>
</organism>
<dbReference type="AlphaFoldDB" id="A0A5C5VGV3"/>
<dbReference type="PROSITE" id="PS51257">
    <property type="entry name" value="PROKAR_LIPOPROTEIN"/>
    <property type="match status" value="1"/>
</dbReference>
<evidence type="ECO:0000313" key="2">
    <source>
        <dbReference type="Proteomes" id="UP000316714"/>
    </source>
</evidence>
<keyword evidence="2" id="KW-1185">Reference proteome</keyword>
<protein>
    <submittedName>
        <fullName evidence="1">Uncharacterized protein</fullName>
    </submittedName>
</protein>
<proteinExistence type="predicted"/>
<comment type="caution">
    <text evidence="1">The sequence shown here is derived from an EMBL/GenBank/DDBJ whole genome shotgun (WGS) entry which is preliminary data.</text>
</comment>
<dbReference type="RefSeq" id="WP_146564167.1">
    <property type="nucleotide sequence ID" value="NZ_SIHJ01000001.1"/>
</dbReference>
<evidence type="ECO:0000313" key="1">
    <source>
        <dbReference type="EMBL" id="TWT36882.1"/>
    </source>
</evidence>
<dbReference type="Proteomes" id="UP000316714">
    <property type="component" value="Unassembled WGS sequence"/>
</dbReference>
<dbReference type="EMBL" id="SIHJ01000001">
    <property type="protein sequence ID" value="TWT36882.1"/>
    <property type="molecule type" value="Genomic_DNA"/>
</dbReference>
<name>A0A5C5VGV3_9BACT</name>
<sequence length="87" mass="9109">MTNTVKKNAALVIVLLLGIACGRGWGQQEVALPPVEADAPVGSSQRYLLDSCGSQFGNAAYIVDSHTGDVFYVKNSGSPRRIGSVAD</sequence>
<reference evidence="1 2" key="1">
    <citation type="submission" date="2019-02" db="EMBL/GenBank/DDBJ databases">
        <title>Deep-cultivation of Planctomycetes and their phenomic and genomic characterization uncovers novel biology.</title>
        <authorList>
            <person name="Wiegand S."/>
            <person name="Jogler M."/>
            <person name="Boedeker C."/>
            <person name="Pinto D."/>
            <person name="Vollmers J."/>
            <person name="Rivas-Marin E."/>
            <person name="Kohn T."/>
            <person name="Peeters S.H."/>
            <person name="Heuer A."/>
            <person name="Rast P."/>
            <person name="Oberbeckmann S."/>
            <person name="Bunk B."/>
            <person name="Jeske O."/>
            <person name="Meyerdierks A."/>
            <person name="Storesund J.E."/>
            <person name="Kallscheuer N."/>
            <person name="Luecker S."/>
            <person name="Lage O.M."/>
            <person name="Pohl T."/>
            <person name="Merkel B.J."/>
            <person name="Hornburger P."/>
            <person name="Mueller R.-W."/>
            <person name="Bruemmer F."/>
            <person name="Labrenz M."/>
            <person name="Spormann A.M."/>
            <person name="Op Den Camp H."/>
            <person name="Overmann J."/>
            <person name="Amann R."/>
            <person name="Jetten M.S.M."/>
            <person name="Mascher T."/>
            <person name="Medema M.H."/>
            <person name="Devos D.P."/>
            <person name="Kaster A.-K."/>
            <person name="Ovreas L."/>
            <person name="Rohde M."/>
            <person name="Galperin M.Y."/>
            <person name="Jogler C."/>
        </authorList>
    </citation>
    <scope>NUCLEOTIDE SEQUENCE [LARGE SCALE GENOMIC DNA]</scope>
    <source>
        <strain evidence="1 2">KOR34</strain>
    </source>
</reference>
<accession>A0A5C5VGV3</accession>
<gene>
    <name evidence="1" type="ORF">KOR34_18270</name>
</gene>